<dbReference type="VEuPathDB" id="AmoebaDB:NAEGRDRAFT_76663"/>
<feature type="non-terminal residue" evidence="1">
    <location>
        <position position="246"/>
    </location>
</feature>
<organism evidence="2">
    <name type="scientific">Naegleria gruberi</name>
    <name type="common">Amoeba</name>
    <dbReference type="NCBI Taxonomy" id="5762"/>
    <lineage>
        <taxon>Eukaryota</taxon>
        <taxon>Discoba</taxon>
        <taxon>Heterolobosea</taxon>
        <taxon>Tetramitia</taxon>
        <taxon>Eutetramitia</taxon>
        <taxon>Vahlkampfiidae</taxon>
        <taxon>Naegleria</taxon>
    </lineage>
</organism>
<proteinExistence type="predicted"/>
<dbReference type="InterPro" id="IPR032675">
    <property type="entry name" value="LRR_dom_sf"/>
</dbReference>
<reference evidence="1 2" key="1">
    <citation type="journal article" date="2010" name="Cell">
        <title>The genome of Naegleria gruberi illuminates early eukaryotic versatility.</title>
        <authorList>
            <person name="Fritz-Laylin L.K."/>
            <person name="Prochnik S.E."/>
            <person name="Ginger M.L."/>
            <person name="Dacks J.B."/>
            <person name="Carpenter M.L."/>
            <person name="Field M.C."/>
            <person name="Kuo A."/>
            <person name="Paredez A."/>
            <person name="Chapman J."/>
            <person name="Pham J."/>
            <person name="Shu S."/>
            <person name="Neupane R."/>
            <person name="Cipriano M."/>
            <person name="Mancuso J."/>
            <person name="Tu H."/>
            <person name="Salamov A."/>
            <person name="Lindquist E."/>
            <person name="Shapiro H."/>
            <person name="Lucas S."/>
            <person name="Grigoriev I.V."/>
            <person name="Cande W.Z."/>
            <person name="Fulton C."/>
            <person name="Rokhsar D.S."/>
            <person name="Dawson S.C."/>
        </authorList>
    </citation>
    <scope>NUCLEOTIDE SEQUENCE [LARGE SCALE GENOMIC DNA]</scope>
    <source>
        <strain evidence="1 2">NEG-M</strain>
    </source>
</reference>
<name>D2W5H1_NAEGR</name>
<dbReference type="AlphaFoldDB" id="D2W5H1"/>
<dbReference type="SUPFAM" id="SSF52047">
    <property type="entry name" value="RNI-like"/>
    <property type="match status" value="1"/>
</dbReference>
<dbReference type="EMBL" id="GG739069">
    <property type="protein sequence ID" value="EFC35683.1"/>
    <property type="molecule type" value="Genomic_DNA"/>
</dbReference>
<sequence length="246" mass="28610">MRPAVELVKETQDIIEKLKTFEELSLSYPSSNYFHESFNNYIIEQQEAYEPIELNNIISIRAGYCDFQEPVKLNNLKVLIIRTGVMENSMLQSILNCSFPQLKHLELWLGSPCQIRSKMIDLSHYNNDITEKNLTELLSESDNGKYPTLEYFGLRNTYNIPQLLPLIMKSNIAKRVRVLDLSLSGSITENDALFIAEQIQLQRKEFTLLEFVDLRYNNIQLENNPNRDIVIQQIEEEFNKIGIAVD</sequence>
<protein>
    <submittedName>
        <fullName evidence="1">Predicted protein</fullName>
    </submittedName>
</protein>
<keyword evidence="2" id="KW-1185">Reference proteome</keyword>
<dbReference type="GeneID" id="8861805"/>
<dbReference type="KEGG" id="ngr:NAEGRDRAFT_76663"/>
<gene>
    <name evidence="1" type="ORF">NAEGRDRAFT_76663</name>
</gene>
<evidence type="ECO:0000313" key="2">
    <source>
        <dbReference type="Proteomes" id="UP000006671"/>
    </source>
</evidence>
<accession>D2W5H1</accession>
<dbReference type="InParanoid" id="D2W5H1"/>
<dbReference type="RefSeq" id="XP_002668427.1">
    <property type="nucleotide sequence ID" value="XM_002668381.1"/>
</dbReference>
<dbReference type="Gene3D" id="3.80.10.10">
    <property type="entry name" value="Ribonuclease Inhibitor"/>
    <property type="match status" value="1"/>
</dbReference>
<dbReference type="Proteomes" id="UP000006671">
    <property type="component" value="Unassembled WGS sequence"/>
</dbReference>
<evidence type="ECO:0000313" key="1">
    <source>
        <dbReference type="EMBL" id="EFC35683.1"/>
    </source>
</evidence>